<comment type="caution">
    <text evidence="1">The sequence shown here is derived from an EMBL/GenBank/DDBJ whole genome shotgun (WGS) entry which is preliminary data.</text>
</comment>
<gene>
    <name evidence="1" type="ORF">GCM10007380_40720</name>
</gene>
<organism evidence="1 2">
    <name type="scientific">Gottfriedia solisilvae</name>
    <dbReference type="NCBI Taxonomy" id="1516104"/>
    <lineage>
        <taxon>Bacteria</taxon>
        <taxon>Bacillati</taxon>
        <taxon>Bacillota</taxon>
        <taxon>Bacilli</taxon>
        <taxon>Bacillales</taxon>
        <taxon>Bacillaceae</taxon>
        <taxon>Gottfriedia</taxon>
    </lineage>
</organism>
<sequence>MRNFSYEELQKRLQNISSEVDNQVRDFSNLTVDEEWSRKRTRARTLDEQKALDFACRGYIRNLMKEGKIIYINTPGERRMKIDGL</sequence>
<reference evidence="2" key="1">
    <citation type="journal article" date="2019" name="Int. J. Syst. Evol. Microbiol.">
        <title>The Global Catalogue of Microorganisms (GCM) 10K type strain sequencing project: providing services to taxonomists for standard genome sequencing and annotation.</title>
        <authorList>
            <consortium name="The Broad Institute Genomics Platform"/>
            <consortium name="The Broad Institute Genome Sequencing Center for Infectious Disease"/>
            <person name="Wu L."/>
            <person name="Ma J."/>
        </authorList>
    </citation>
    <scope>NUCLEOTIDE SEQUENCE [LARGE SCALE GENOMIC DNA]</scope>
    <source>
        <strain evidence="2">CGMCC 1.14993</strain>
    </source>
</reference>
<proteinExistence type="predicted"/>
<keyword evidence="2" id="KW-1185">Reference proteome</keyword>
<evidence type="ECO:0000313" key="2">
    <source>
        <dbReference type="Proteomes" id="UP000626244"/>
    </source>
</evidence>
<name>A0A8J3AQA1_9BACI</name>
<dbReference type="EMBL" id="BMHB01000004">
    <property type="protein sequence ID" value="GGI17995.1"/>
    <property type="molecule type" value="Genomic_DNA"/>
</dbReference>
<dbReference type="AlphaFoldDB" id="A0A8J3AQA1"/>
<evidence type="ECO:0000313" key="1">
    <source>
        <dbReference type="EMBL" id="GGI17995.1"/>
    </source>
</evidence>
<dbReference type="RefSeq" id="WP_088003404.1">
    <property type="nucleotide sequence ID" value="NZ_BMHB01000004.1"/>
</dbReference>
<accession>A0A8J3AQA1</accession>
<protein>
    <submittedName>
        <fullName evidence="1">Uncharacterized protein</fullName>
    </submittedName>
</protein>
<dbReference type="OrthoDB" id="1726239at2"/>
<dbReference type="Proteomes" id="UP000626244">
    <property type="component" value="Unassembled WGS sequence"/>
</dbReference>